<name>A0ABM0X4R1_CAMSA</name>
<gene>
    <name evidence="6" type="primary">LOC104759402</name>
</gene>
<organism evidence="5 6">
    <name type="scientific">Camelina sativa</name>
    <name type="common">False flax</name>
    <name type="synonym">Myagrum sativum</name>
    <dbReference type="NCBI Taxonomy" id="90675"/>
    <lineage>
        <taxon>Eukaryota</taxon>
        <taxon>Viridiplantae</taxon>
        <taxon>Streptophyta</taxon>
        <taxon>Embryophyta</taxon>
        <taxon>Tracheophyta</taxon>
        <taxon>Spermatophyta</taxon>
        <taxon>Magnoliopsida</taxon>
        <taxon>eudicotyledons</taxon>
        <taxon>Gunneridae</taxon>
        <taxon>Pentapetalae</taxon>
        <taxon>rosids</taxon>
        <taxon>malvids</taxon>
        <taxon>Brassicales</taxon>
        <taxon>Brassicaceae</taxon>
        <taxon>Camelineae</taxon>
        <taxon>Camelina</taxon>
    </lineage>
</organism>
<dbReference type="PANTHER" id="PTHR12346">
    <property type="entry name" value="SIN3B-RELATED"/>
    <property type="match status" value="1"/>
</dbReference>
<dbReference type="InterPro" id="IPR039774">
    <property type="entry name" value="Sin3-like"/>
</dbReference>
<proteinExistence type="predicted"/>
<reference evidence="6" key="2">
    <citation type="submission" date="2025-08" db="UniProtKB">
        <authorList>
            <consortium name="RefSeq"/>
        </authorList>
    </citation>
    <scope>IDENTIFICATION</scope>
    <source>
        <tissue evidence="6">Leaf</tissue>
    </source>
</reference>
<accession>A0ABM0X4R1</accession>
<dbReference type="PROSITE" id="PS51477">
    <property type="entry name" value="PAH"/>
    <property type="match status" value="2"/>
</dbReference>
<evidence type="ECO:0000313" key="5">
    <source>
        <dbReference type="Proteomes" id="UP000694864"/>
    </source>
</evidence>
<keyword evidence="3 4" id="KW-0539">Nucleus</keyword>
<evidence type="ECO:0000256" key="2">
    <source>
        <dbReference type="ARBA" id="ARBA00022491"/>
    </source>
</evidence>
<dbReference type="PANTHER" id="PTHR12346:SF0">
    <property type="entry name" value="SIN3A, ISOFORM G"/>
    <property type="match status" value="1"/>
</dbReference>
<dbReference type="Pfam" id="PF02671">
    <property type="entry name" value="PAH"/>
    <property type="match status" value="2"/>
</dbReference>
<keyword evidence="2" id="KW-0678">Repressor</keyword>
<dbReference type="GeneID" id="104759402"/>
<dbReference type="SUPFAM" id="SSF47762">
    <property type="entry name" value="PAH2 domain"/>
    <property type="match status" value="2"/>
</dbReference>
<dbReference type="Proteomes" id="UP000694864">
    <property type="component" value="Chromosome 17"/>
</dbReference>
<dbReference type="Gene3D" id="1.20.1160.11">
    <property type="entry name" value="Paired amphipathic helix"/>
    <property type="match status" value="2"/>
</dbReference>
<evidence type="ECO:0000256" key="1">
    <source>
        <dbReference type="ARBA" id="ARBA00004123"/>
    </source>
</evidence>
<dbReference type="InterPro" id="IPR036600">
    <property type="entry name" value="PAH_sf"/>
</dbReference>
<reference evidence="5" key="1">
    <citation type="journal article" date="2014" name="Nat. Commun.">
        <title>The emerging biofuel crop Camelina sativa retains a highly undifferentiated hexaploid genome structure.</title>
        <authorList>
            <person name="Kagale S."/>
            <person name="Koh C."/>
            <person name="Nixon J."/>
            <person name="Bollina V."/>
            <person name="Clarke W.E."/>
            <person name="Tuteja R."/>
            <person name="Spillane C."/>
            <person name="Robinson S.J."/>
            <person name="Links M.G."/>
            <person name="Clarke C."/>
            <person name="Higgins E.E."/>
            <person name="Huebert T."/>
            <person name="Sharpe A.G."/>
            <person name="Parkin I.A."/>
        </authorList>
    </citation>
    <scope>NUCLEOTIDE SEQUENCE [LARGE SCALE GENOMIC DNA]</scope>
    <source>
        <strain evidence="5">cv. DH55</strain>
    </source>
</reference>
<comment type="subcellular location">
    <subcellularLocation>
        <location evidence="1 4">Nucleus</location>
    </subcellularLocation>
</comment>
<dbReference type="RefSeq" id="XP_010480637.1">
    <property type="nucleotide sequence ID" value="XM_010482335.1"/>
</dbReference>
<evidence type="ECO:0000256" key="4">
    <source>
        <dbReference type="PROSITE-ProRule" id="PRU00810"/>
    </source>
</evidence>
<evidence type="ECO:0000256" key="3">
    <source>
        <dbReference type="ARBA" id="ARBA00023242"/>
    </source>
</evidence>
<protein>
    <submittedName>
        <fullName evidence="6">Paired amphipathic helix protein Sin3-like 4</fullName>
    </submittedName>
</protein>
<keyword evidence="5" id="KW-1185">Reference proteome</keyword>
<evidence type="ECO:0000313" key="6">
    <source>
        <dbReference type="RefSeq" id="XP_010480637.1"/>
    </source>
</evidence>
<sequence>MVGGESKPSSCSALAYLKTVKYTFRYQCEKYDEFLEILTDYSCRRVDFLGVIRRLKELFKGHQELLVGFNTFMPKGLKMTLEPEDGQHPPKPSVNFMDAIKFVSKVKRRFQEDDRPYRSLIDIVKSYRKEEKSSTEVYYEVSILFRDHKDLLAEFTHFMPDAKSDSDSSDSVTSPNSW</sequence>
<dbReference type="InterPro" id="IPR003822">
    <property type="entry name" value="PAH"/>
</dbReference>